<evidence type="ECO:0000256" key="7">
    <source>
        <dbReference type="HAMAP-Rule" id="MF_00972"/>
    </source>
</evidence>
<evidence type="ECO:0000256" key="4">
    <source>
        <dbReference type="ARBA" id="ARBA00022801"/>
    </source>
</evidence>
<dbReference type="EMBL" id="JBBMFK010000030">
    <property type="protein sequence ID" value="MEQ2444674.1"/>
    <property type="molecule type" value="Genomic_DNA"/>
</dbReference>
<evidence type="ECO:0000259" key="8">
    <source>
        <dbReference type="PROSITE" id="PS51729"/>
    </source>
</evidence>
<dbReference type="InterPro" id="IPR058535">
    <property type="entry name" value="MafB19-deam"/>
</dbReference>
<dbReference type="SUPFAM" id="SSF53927">
    <property type="entry name" value="Cytidine deaminase-like"/>
    <property type="match status" value="1"/>
</dbReference>
<comment type="catalytic activity">
    <reaction evidence="6 7">
        <text>adenosine(34) in tRNA + H2O + H(+) = inosine(34) in tRNA + NH4(+)</text>
        <dbReference type="Rhea" id="RHEA:43168"/>
        <dbReference type="Rhea" id="RHEA-COMP:10373"/>
        <dbReference type="Rhea" id="RHEA-COMP:10374"/>
        <dbReference type="ChEBI" id="CHEBI:15377"/>
        <dbReference type="ChEBI" id="CHEBI:15378"/>
        <dbReference type="ChEBI" id="CHEBI:28938"/>
        <dbReference type="ChEBI" id="CHEBI:74411"/>
        <dbReference type="ChEBI" id="CHEBI:82852"/>
        <dbReference type="EC" id="3.5.4.33"/>
    </reaction>
</comment>
<evidence type="ECO:0000313" key="10">
    <source>
        <dbReference type="EMBL" id="MEQ2444674.1"/>
    </source>
</evidence>
<evidence type="ECO:0000256" key="3">
    <source>
        <dbReference type="ARBA" id="ARBA00022723"/>
    </source>
</evidence>
<dbReference type="PROSITE" id="PS51729">
    <property type="entry name" value="GNAT_YJDJ"/>
    <property type="match status" value="1"/>
</dbReference>
<keyword evidence="3 7" id="KW-0479">Metal-binding</keyword>
<evidence type="ECO:0000256" key="1">
    <source>
        <dbReference type="ARBA" id="ARBA00010669"/>
    </source>
</evidence>
<evidence type="ECO:0000256" key="5">
    <source>
        <dbReference type="ARBA" id="ARBA00022833"/>
    </source>
</evidence>
<feature type="domain" description="CMP/dCMP-type deaminase" evidence="9">
    <location>
        <begin position="1"/>
        <end position="120"/>
    </location>
</feature>
<comment type="function">
    <text evidence="7">Catalyzes the deamination of adenosine to inosine at the wobble position 34 of tRNA(Arg2).</text>
</comment>
<dbReference type="Proteomes" id="UP001464378">
    <property type="component" value="Unassembled WGS sequence"/>
</dbReference>
<sequence length="256" mass="27908">MDHEDYMRQALDLAREAMEAGEVPVGCVVVWEGRVVGRGRNRREEDRDALAHAELMAIHEANETLGGWRLHKADLYVTLEPCAMCAGGIVNARIPRVWYGAADSRFGACGSALDVFSAPLNHRPQVTGGILAEESAALMQAFFQRLREKRRKPAAPCCNETKGDDLMEFQYEDSRIFLPDGKGGVLAEITFPDGADGVPVIDHTFVDGSLRGQGVAGRLMEAAVAALRASGRRANVTCSYAVSWRDKHPEAADVLL</sequence>
<keyword evidence="11" id="KW-1185">Reference proteome</keyword>
<comment type="caution">
    <text evidence="10">The sequence shown here is derived from an EMBL/GenBank/DDBJ whole genome shotgun (WGS) entry which is preliminary data.</text>
</comment>
<comment type="cofactor">
    <cofactor evidence="7">
        <name>Zn(2+)</name>
        <dbReference type="ChEBI" id="CHEBI:29105"/>
    </cofactor>
    <text evidence="7">Binds 1 zinc ion per subunit.</text>
</comment>
<dbReference type="InterPro" id="IPR016192">
    <property type="entry name" value="APOBEC/CMP_deaminase_Zn-bd"/>
</dbReference>
<feature type="binding site" evidence="7">
    <location>
        <position position="52"/>
    </location>
    <ligand>
        <name>Zn(2+)</name>
        <dbReference type="ChEBI" id="CHEBI:29105"/>
        <note>catalytic</note>
    </ligand>
</feature>
<dbReference type="PANTHER" id="PTHR11079">
    <property type="entry name" value="CYTOSINE DEAMINASE FAMILY MEMBER"/>
    <property type="match status" value="1"/>
</dbReference>
<keyword evidence="5 7" id="KW-0862">Zinc</keyword>
<dbReference type="SUPFAM" id="SSF55729">
    <property type="entry name" value="Acyl-CoA N-acyltransferases (Nat)"/>
    <property type="match status" value="1"/>
</dbReference>
<accession>A0ABV1ECT1</accession>
<dbReference type="GO" id="GO:0052717">
    <property type="term" value="F:tRNA-specific adenosine-34 deaminase activity"/>
    <property type="evidence" value="ECO:0007669"/>
    <property type="project" value="UniProtKB-EC"/>
</dbReference>
<dbReference type="EC" id="3.5.4.33" evidence="7"/>
<dbReference type="Pfam" id="PF14437">
    <property type="entry name" value="MafB19-deam"/>
    <property type="match status" value="1"/>
</dbReference>
<dbReference type="InterPro" id="IPR016193">
    <property type="entry name" value="Cytidine_deaminase-like"/>
</dbReference>
<dbReference type="HAMAP" id="MF_00972">
    <property type="entry name" value="tRNA_aden_deaminase"/>
    <property type="match status" value="1"/>
</dbReference>
<protein>
    <recommendedName>
        <fullName evidence="7">tRNA-specific adenosine deaminase</fullName>
        <ecNumber evidence="7">3.5.4.33</ecNumber>
    </recommendedName>
</protein>
<dbReference type="InterPro" id="IPR028883">
    <property type="entry name" value="tRNA_aden_deaminase"/>
</dbReference>
<feature type="binding site" evidence="7">
    <location>
        <position position="85"/>
    </location>
    <ligand>
        <name>Zn(2+)</name>
        <dbReference type="ChEBI" id="CHEBI:29105"/>
        <note>catalytic</note>
    </ligand>
</feature>
<comment type="subunit">
    <text evidence="7">Homodimer.</text>
</comment>
<dbReference type="CDD" id="cd01285">
    <property type="entry name" value="nucleoside_deaminase"/>
    <property type="match status" value="1"/>
</dbReference>
<evidence type="ECO:0000256" key="2">
    <source>
        <dbReference type="ARBA" id="ARBA00022694"/>
    </source>
</evidence>
<dbReference type="CDD" id="cd04301">
    <property type="entry name" value="NAT_SF"/>
    <property type="match status" value="1"/>
</dbReference>
<dbReference type="PROSITE" id="PS51747">
    <property type="entry name" value="CYT_DCMP_DEAMINASES_2"/>
    <property type="match status" value="1"/>
</dbReference>
<keyword evidence="2 7" id="KW-0819">tRNA processing</keyword>
<dbReference type="InterPro" id="IPR016181">
    <property type="entry name" value="Acyl_CoA_acyltransferase"/>
</dbReference>
<dbReference type="NCBIfam" id="NF008113">
    <property type="entry name" value="PRK10860.1"/>
    <property type="match status" value="1"/>
</dbReference>
<feature type="domain" description="N-acetyltransferase" evidence="8">
    <location>
        <begin position="168"/>
        <end position="256"/>
    </location>
</feature>
<organism evidence="10 11">
    <name type="scientific">Pseudoflavonifractor intestinihominis</name>
    <dbReference type="NCBI Taxonomy" id="3133171"/>
    <lineage>
        <taxon>Bacteria</taxon>
        <taxon>Bacillati</taxon>
        <taxon>Bacillota</taxon>
        <taxon>Clostridia</taxon>
        <taxon>Eubacteriales</taxon>
        <taxon>Oscillospiraceae</taxon>
        <taxon>Pseudoflavonifractor</taxon>
    </lineage>
</organism>
<proteinExistence type="inferred from homology"/>
<gene>
    <name evidence="7 10" type="primary">tadA</name>
    <name evidence="10" type="ORF">WMO64_14525</name>
</gene>
<dbReference type="Gene3D" id="3.40.630.30">
    <property type="match status" value="1"/>
</dbReference>
<name>A0ABV1ECT1_9FIRM</name>
<dbReference type="RefSeq" id="WP_349232425.1">
    <property type="nucleotide sequence ID" value="NZ_JBBMFK010000030.1"/>
</dbReference>
<dbReference type="Gene3D" id="3.40.140.10">
    <property type="entry name" value="Cytidine Deaminase, domain 2"/>
    <property type="match status" value="1"/>
</dbReference>
<feature type="active site" description="Proton donor" evidence="7">
    <location>
        <position position="54"/>
    </location>
</feature>
<comment type="similarity">
    <text evidence="1">Belongs to the cytidine and deoxycytidylate deaminase family. ADAT2 subfamily.</text>
</comment>
<evidence type="ECO:0000259" key="9">
    <source>
        <dbReference type="PROSITE" id="PS51747"/>
    </source>
</evidence>
<keyword evidence="4 7" id="KW-0378">Hydrolase</keyword>
<dbReference type="InterPro" id="IPR002125">
    <property type="entry name" value="CMP_dCMP_dom"/>
</dbReference>
<evidence type="ECO:0000313" key="11">
    <source>
        <dbReference type="Proteomes" id="UP001464378"/>
    </source>
</evidence>
<dbReference type="PROSITE" id="PS00903">
    <property type="entry name" value="CYT_DCMP_DEAMINASES_1"/>
    <property type="match status" value="1"/>
</dbReference>
<dbReference type="Pfam" id="PF14542">
    <property type="entry name" value="Acetyltransf_CG"/>
    <property type="match status" value="1"/>
</dbReference>
<dbReference type="InterPro" id="IPR031165">
    <property type="entry name" value="GNAT_YJDJ"/>
</dbReference>
<evidence type="ECO:0000256" key="6">
    <source>
        <dbReference type="ARBA" id="ARBA00048045"/>
    </source>
</evidence>
<dbReference type="PANTHER" id="PTHR11079:SF179">
    <property type="entry name" value="TRNA(ADENINE(34)) DEAMINASE, CHLOROPLASTIC"/>
    <property type="match status" value="1"/>
</dbReference>
<feature type="binding site" evidence="7">
    <location>
        <position position="82"/>
    </location>
    <ligand>
        <name>Zn(2+)</name>
        <dbReference type="ChEBI" id="CHEBI:29105"/>
        <note>catalytic</note>
    </ligand>
</feature>
<reference evidence="10 11" key="1">
    <citation type="submission" date="2024-03" db="EMBL/GenBank/DDBJ databases">
        <title>Human intestinal bacterial collection.</title>
        <authorList>
            <person name="Pauvert C."/>
            <person name="Hitch T.C.A."/>
            <person name="Clavel T."/>
        </authorList>
    </citation>
    <scope>NUCLEOTIDE SEQUENCE [LARGE SCALE GENOMIC DNA]</scope>
    <source>
        <strain evidence="10 11">CLA-AP-H29</strain>
    </source>
</reference>